<evidence type="ECO:0000313" key="8">
    <source>
        <dbReference type="Proteomes" id="UP000030949"/>
    </source>
</evidence>
<feature type="compositionally biased region" description="Polar residues" evidence="2">
    <location>
        <begin position="1"/>
        <end position="12"/>
    </location>
</feature>
<accession>A0A0B1Z422</accession>
<evidence type="ECO:0000256" key="2">
    <source>
        <dbReference type="SAM" id="MobiDB-lite"/>
    </source>
</evidence>
<dbReference type="InterPro" id="IPR058634">
    <property type="entry name" value="AaeA-lik-b-barrel"/>
</dbReference>
<feature type="domain" description="Multidrug resistance protein MdtA-like alpha-helical hairpin" evidence="4">
    <location>
        <begin position="150"/>
        <end position="213"/>
    </location>
</feature>
<dbReference type="Pfam" id="PF25917">
    <property type="entry name" value="BSH_RND"/>
    <property type="match status" value="1"/>
</dbReference>
<feature type="domain" description="Multidrug resistance protein MdtA-like barrel-sandwich hybrid" evidence="5">
    <location>
        <begin position="81"/>
        <end position="274"/>
    </location>
</feature>
<dbReference type="InterPro" id="IPR058625">
    <property type="entry name" value="MdtA-like_BSH"/>
</dbReference>
<dbReference type="Pfam" id="PF25963">
    <property type="entry name" value="Beta-barrel_AAEA"/>
    <property type="match status" value="1"/>
</dbReference>
<evidence type="ECO:0000313" key="7">
    <source>
        <dbReference type="EMBL" id="KHK65360.1"/>
    </source>
</evidence>
<evidence type="ECO:0000259" key="4">
    <source>
        <dbReference type="Pfam" id="PF25876"/>
    </source>
</evidence>
<dbReference type="Proteomes" id="UP000030949">
    <property type="component" value="Unassembled WGS sequence"/>
</dbReference>
<keyword evidence="3" id="KW-0812">Transmembrane</keyword>
<gene>
    <name evidence="7" type="ORF">JZ00_05615</name>
</gene>
<dbReference type="RefSeq" id="WP_039589441.1">
    <property type="nucleotide sequence ID" value="NZ_JQGJ02000005.1"/>
</dbReference>
<organism evidence="7 8">
    <name type="scientific">Pseudomonas frederiksbergensis</name>
    <dbReference type="NCBI Taxonomy" id="104087"/>
    <lineage>
        <taxon>Bacteria</taxon>
        <taxon>Pseudomonadati</taxon>
        <taxon>Pseudomonadota</taxon>
        <taxon>Gammaproteobacteria</taxon>
        <taxon>Pseudomonadales</taxon>
        <taxon>Pseudomonadaceae</taxon>
        <taxon>Pseudomonas</taxon>
    </lineage>
</organism>
<dbReference type="OrthoDB" id="9811754at2"/>
<proteinExistence type="inferred from homology"/>
<evidence type="ECO:0000259" key="5">
    <source>
        <dbReference type="Pfam" id="PF25917"/>
    </source>
</evidence>
<dbReference type="SUPFAM" id="SSF111369">
    <property type="entry name" value="HlyD-like secretion proteins"/>
    <property type="match status" value="3"/>
</dbReference>
<dbReference type="InterPro" id="IPR050739">
    <property type="entry name" value="MFP"/>
</dbReference>
<keyword evidence="3" id="KW-0472">Membrane</keyword>
<dbReference type="Pfam" id="PF25876">
    <property type="entry name" value="HH_MFP_RND"/>
    <property type="match status" value="1"/>
</dbReference>
<protein>
    <submittedName>
        <fullName evidence="7">DSBA oxidoreductase</fullName>
    </submittedName>
</protein>
<dbReference type="PANTHER" id="PTHR30386">
    <property type="entry name" value="MEMBRANE FUSION SUBUNIT OF EMRAB-TOLC MULTIDRUG EFFLUX PUMP"/>
    <property type="match status" value="1"/>
</dbReference>
<dbReference type="PRINTS" id="PR01490">
    <property type="entry name" value="RTXTOXIND"/>
</dbReference>
<feature type="domain" description="p-hydroxybenzoic acid efflux pump subunit AaeA-like beta-barrel" evidence="6">
    <location>
        <begin position="280"/>
        <end position="370"/>
    </location>
</feature>
<dbReference type="PANTHER" id="PTHR30386:SF24">
    <property type="entry name" value="MULTIDRUG RESISTANCE EFFLUX PUMP"/>
    <property type="match status" value="1"/>
</dbReference>
<comment type="similarity">
    <text evidence="1">Belongs to the membrane fusion protein (MFP) (TC 8.A.1) family.</text>
</comment>
<feature type="transmembrane region" description="Helical" evidence="3">
    <location>
        <begin position="36"/>
        <end position="57"/>
    </location>
</feature>
<reference evidence="8" key="1">
    <citation type="submission" date="2015-03" db="EMBL/GenBank/DDBJ databases">
        <title>Pseudomonas frederiksbergensis hydrocarbon degrader.</title>
        <authorList>
            <person name="Brown L.M."/>
            <person name="Ruiz O.N."/>
            <person name="Mueller S."/>
            <person name="Gunasekera T.S."/>
        </authorList>
    </citation>
    <scope>NUCLEOTIDE SEQUENCE [LARGE SCALE GENOMIC DNA]</scope>
    <source>
        <strain evidence="8">SI8</strain>
    </source>
</reference>
<dbReference type="GO" id="GO:0055085">
    <property type="term" value="P:transmembrane transport"/>
    <property type="evidence" value="ECO:0007669"/>
    <property type="project" value="InterPro"/>
</dbReference>
<evidence type="ECO:0000256" key="1">
    <source>
        <dbReference type="ARBA" id="ARBA00009477"/>
    </source>
</evidence>
<evidence type="ECO:0000259" key="6">
    <source>
        <dbReference type="Pfam" id="PF25963"/>
    </source>
</evidence>
<dbReference type="Gene3D" id="2.40.30.170">
    <property type="match status" value="1"/>
</dbReference>
<dbReference type="EMBL" id="JQGJ01000003">
    <property type="protein sequence ID" value="KHK65360.1"/>
    <property type="molecule type" value="Genomic_DNA"/>
</dbReference>
<evidence type="ECO:0000256" key="3">
    <source>
        <dbReference type="SAM" id="Phobius"/>
    </source>
</evidence>
<dbReference type="Gene3D" id="2.40.50.100">
    <property type="match status" value="1"/>
</dbReference>
<feature type="region of interest" description="Disordered" evidence="2">
    <location>
        <begin position="1"/>
        <end position="27"/>
    </location>
</feature>
<keyword evidence="3" id="KW-1133">Transmembrane helix</keyword>
<dbReference type="InterPro" id="IPR058624">
    <property type="entry name" value="MdtA-like_HH"/>
</dbReference>
<comment type="caution">
    <text evidence="7">The sequence shown here is derived from an EMBL/GenBank/DDBJ whole genome shotgun (WGS) entry which is preliminary data.</text>
</comment>
<dbReference type="AlphaFoldDB" id="A0A0B1Z422"/>
<name>A0A0B1Z422_9PSED</name>
<sequence length="380" mass="40628">MSEPTSTTTNAIADTPEDQAPPAGPATKPRSLRVRIFSSMGFAAVAIVGVLVVLYAWQLPPFSSAVETTENALVRGQVTIIGPQLSGYVHEVPVQDFQFVKAGDLLVRLDDRIYRQRLDQALAQLAVQQAALANVVQQRNSAEATITLRQAALADSQAQARKSAADLRRNEALIKDGSVSQRELDLSRAASAQTNAAVAQARASLEIARQDLQTVVVNRGSLEAAVANAEAAVQLARIDLSNTRVVAPRDGQLGQIGVRLGAYVNSGAQLMALVPDQKWVIANLKETQMDKVRVGQPASFTVDALGHRRFLGHVERISPATGSEFSLLQADNATGNFVKIAQRVPVRITVDPGQPESERLRPGMSVVVSIDTAGEHGQSQ</sequence>
<dbReference type="Gene3D" id="1.10.287.470">
    <property type="entry name" value="Helix hairpin bin"/>
    <property type="match status" value="1"/>
</dbReference>